<dbReference type="InterPro" id="IPR007211">
    <property type="entry name" value="DUF378"/>
</dbReference>
<organism evidence="2 3">
    <name type="scientific">Candidatus Kaiserbacteria bacterium RIFCSPLOWO2_01_FULL_54_13</name>
    <dbReference type="NCBI Taxonomy" id="1798512"/>
    <lineage>
        <taxon>Bacteria</taxon>
        <taxon>Candidatus Kaiseribacteriota</taxon>
    </lineage>
</organism>
<keyword evidence="1" id="KW-0472">Membrane</keyword>
<evidence type="ECO:0000313" key="2">
    <source>
        <dbReference type="EMBL" id="OGG80595.1"/>
    </source>
</evidence>
<name>A0A1F6F407_9BACT</name>
<evidence type="ECO:0008006" key="4">
    <source>
        <dbReference type="Google" id="ProtNLM"/>
    </source>
</evidence>
<protein>
    <recommendedName>
        <fullName evidence="4">DUF378 domain-containing protein</fullName>
    </recommendedName>
</protein>
<comment type="caution">
    <text evidence="2">The sequence shown here is derived from an EMBL/GenBank/DDBJ whole genome shotgun (WGS) entry which is preliminary data.</text>
</comment>
<sequence>MKYAHTVSFILLAVGGLAWGIYGLIGLDVVYSFLGESIAKIVYILVGVAAVYEVVTHKSRCKACSGQMA</sequence>
<accession>A0A1F6F407</accession>
<keyword evidence="1" id="KW-1133">Transmembrane helix</keyword>
<dbReference type="Proteomes" id="UP000177372">
    <property type="component" value="Unassembled WGS sequence"/>
</dbReference>
<keyword evidence="1" id="KW-0812">Transmembrane</keyword>
<feature type="transmembrane region" description="Helical" evidence="1">
    <location>
        <begin position="7"/>
        <end position="25"/>
    </location>
</feature>
<reference evidence="2 3" key="1">
    <citation type="journal article" date="2016" name="Nat. Commun.">
        <title>Thousands of microbial genomes shed light on interconnected biogeochemical processes in an aquifer system.</title>
        <authorList>
            <person name="Anantharaman K."/>
            <person name="Brown C.T."/>
            <person name="Hug L.A."/>
            <person name="Sharon I."/>
            <person name="Castelle C.J."/>
            <person name="Probst A.J."/>
            <person name="Thomas B.C."/>
            <person name="Singh A."/>
            <person name="Wilkins M.J."/>
            <person name="Karaoz U."/>
            <person name="Brodie E.L."/>
            <person name="Williams K.H."/>
            <person name="Hubbard S.S."/>
            <person name="Banfield J.F."/>
        </authorList>
    </citation>
    <scope>NUCLEOTIDE SEQUENCE [LARGE SCALE GENOMIC DNA]</scope>
</reference>
<evidence type="ECO:0000313" key="3">
    <source>
        <dbReference type="Proteomes" id="UP000177372"/>
    </source>
</evidence>
<evidence type="ECO:0000256" key="1">
    <source>
        <dbReference type="SAM" id="Phobius"/>
    </source>
</evidence>
<dbReference type="PANTHER" id="PTHR37304:SF1">
    <property type="entry name" value="MEMBRANE PROTEIN"/>
    <property type="match status" value="1"/>
</dbReference>
<dbReference type="PANTHER" id="PTHR37304">
    <property type="entry name" value="MEMBRANE PROTEIN-RELATED"/>
    <property type="match status" value="1"/>
</dbReference>
<gene>
    <name evidence="2" type="ORF">A3A39_01435</name>
</gene>
<feature type="transmembrane region" description="Helical" evidence="1">
    <location>
        <begin position="37"/>
        <end position="55"/>
    </location>
</feature>
<dbReference type="AlphaFoldDB" id="A0A1F6F407"/>
<dbReference type="EMBL" id="MFLZ01000004">
    <property type="protein sequence ID" value="OGG80595.1"/>
    <property type="molecule type" value="Genomic_DNA"/>
</dbReference>
<proteinExistence type="predicted"/>
<dbReference type="Pfam" id="PF04070">
    <property type="entry name" value="DUF378"/>
    <property type="match status" value="1"/>
</dbReference>